<organism evidence="3">
    <name type="scientific">Caenorhabditis brenneri</name>
    <name type="common">Nematode worm</name>
    <dbReference type="NCBI Taxonomy" id="135651"/>
    <lineage>
        <taxon>Eukaryota</taxon>
        <taxon>Metazoa</taxon>
        <taxon>Ecdysozoa</taxon>
        <taxon>Nematoda</taxon>
        <taxon>Chromadorea</taxon>
        <taxon>Rhabditida</taxon>
        <taxon>Rhabditina</taxon>
        <taxon>Rhabditomorpha</taxon>
        <taxon>Rhabditoidea</taxon>
        <taxon>Rhabditidae</taxon>
        <taxon>Peloderinae</taxon>
        <taxon>Caenorhabditis</taxon>
    </lineage>
</organism>
<sequence length="290" mass="32492">MLMKMFLVFIVLFTTGFFEVAAEADPEQAKFIEVLNENRRLVAQENGISDMHELIFDEALQKVAARNDWLKTVLNPNFRGRYTLLKNYQNGMQDLMKDTKTFLGYVESVRDQVARALLSEGHVKGWEHFNPIQTMIGCAPNQKNTMPAEYKNAGYTIVCVLGSESSTVSLPDTTLTSIAPLVVQIPPGDVTTPMVPNNSFIPENSSISATVTPEVPHDKKSPSPIAPYMYVPATTVETELNRLIAEYKRNEQDGDVPSEEDEMEYFSKFSGCGRLSMEVTVVFVMILVLF</sequence>
<evidence type="ECO:0000313" key="2">
    <source>
        <dbReference type="EMBL" id="EGT49592.1"/>
    </source>
</evidence>
<dbReference type="EMBL" id="GL379790">
    <property type="protein sequence ID" value="EGT49592.1"/>
    <property type="molecule type" value="Genomic_DNA"/>
</dbReference>
<reference evidence="3" key="1">
    <citation type="submission" date="2011-07" db="EMBL/GenBank/DDBJ databases">
        <authorList>
            <consortium name="Caenorhabditis brenneri Sequencing and Analysis Consortium"/>
            <person name="Wilson R.K."/>
        </authorList>
    </citation>
    <scope>NUCLEOTIDE SEQUENCE [LARGE SCALE GENOMIC DNA]</scope>
    <source>
        <strain evidence="3">PB2801</strain>
    </source>
</reference>
<dbReference type="AlphaFoldDB" id="G0MDC8"/>
<dbReference type="Proteomes" id="UP000008068">
    <property type="component" value="Unassembled WGS sequence"/>
</dbReference>
<feature type="signal peptide" evidence="1">
    <location>
        <begin position="1"/>
        <end position="22"/>
    </location>
</feature>
<evidence type="ECO:0000256" key="1">
    <source>
        <dbReference type="SAM" id="SignalP"/>
    </source>
</evidence>
<evidence type="ECO:0000313" key="3">
    <source>
        <dbReference type="Proteomes" id="UP000008068"/>
    </source>
</evidence>
<accession>G0MDC8</accession>
<gene>
    <name evidence="2" type="ORF">CAEBREN_20689</name>
</gene>
<proteinExistence type="predicted"/>
<name>G0MDC8_CAEBE</name>
<keyword evidence="3" id="KW-1185">Reference proteome</keyword>
<feature type="chain" id="PRO_5003403100" evidence="1">
    <location>
        <begin position="23"/>
        <end position="290"/>
    </location>
</feature>
<protein>
    <submittedName>
        <fullName evidence="2">Uncharacterized protein</fullName>
    </submittedName>
</protein>
<dbReference type="HOGENOM" id="CLU_1046724_0_0_1"/>
<keyword evidence="1" id="KW-0732">Signal</keyword>
<dbReference type="InParanoid" id="G0MDC8"/>